<gene>
    <name evidence="1" type="ORF">METZ01_LOCUS80809</name>
</gene>
<evidence type="ECO:0000313" key="1">
    <source>
        <dbReference type="EMBL" id="SVA27955.1"/>
    </source>
</evidence>
<organism evidence="1">
    <name type="scientific">marine metagenome</name>
    <dbReference type="NCBI Taxonomy" id="408172"/>
    <lineage>
        <taxon>unclassified sequences</taxon>
        <taxon>metagenomes</taxon>
        <taxon>ecological metagenomes</taxon>
    </lineage>
</organism>
<accession>A0A381UIF8</accession>
<dbReference type="AlphaFoldDB" id="A0A381UIF8"/>
<proteinExistence type="predicted"/>
<reference evidence="1" key="1">
    <citation type="submission" date="2018-05" db="EMBL/GenBank/DDBJ databases">
        <authorList>
            <person name="Lanie J.A."/>
            <person name="Ng W.-L."/>
            <person name="Kazmierczak K.M."/>
            <person name="Andrzejewski T.M."/>
            <person name="Davidsen T.M."/>
            <person name="Wayne K.J."/>
            <person name="Tettelin H."/>
            <person name="Glass J.I."/>
            <person name="Rusch D."/>
            <person name="Podicherti R."/>
            <person name="Tsui H.-C.T."/>
            <person name="Winkler M.E."/>
        </authorList>
    </citation>
    <scope>NUCLEOTIDE SEQUENCE</scope>
</reference>
<protein>
    <submittedName>
        <fullName evidence="1">Uncharacterized protein</fullName>
    </submittedName>
</protein>
<sequence>MRLFHQTKTQDAESIWNDGFRDSEVIVDDGCAGEKFVGVRLFDDPIGWNPNPDGNNLLLAVEIPEDAISEYEWVTTVDAREFFVPASVVNFYGPPVVEEVDLLGGLLDGIDLSGI</sequence>
<name>A0A381UIF8_9ZZZZ</name>
<dbReference type="EMBL" id="UINC01006510">
    <property type="protein sequence ID" value="SVA27955.1"/>
    <property type="molecule type" value="Genomic_DNA"/>
</dbReference>